<dbReference type="AlphaFoldDB" id="A0A1L9PX91"/>
<reference evidence="3" key="1">
    <citation type="journal article" date="2017" name="Genome Biol.">
        <title>Comparative genomics reveals high biological diversity and specific adaptations in the industrially and medically important fungal genus Aspergillus.</title>
        <authorList>
            <person name="de Vries R.P."/>
            <person name="Riley R."/>
            <person name="Wiebenga A."/>
            <person name="Aguilar-Osorio G."/>
            <person name="Amillis S."/>
            <person name="Uchima C.A."/>
            <person name="Anderluh G."/>
            <person name="Asadollahi M."/>
            <person name="Askin M."/>
            <person name="Barry K."/>
            <person name="Battaglia E."/>
            <person name="Bayram O."/>
            <person name="Benocci T."/>
            <person name="Braus-Stromeyer S.A."/>
            <person name="Caldana C."/>
            <person name="Canovas D."/>
            <person name="Cerqueira G.C."/>
            <person name="Chen F."/>
            <person name="Chen W."/>
            <person name="Choi C."/>
            <person name="Clum A."/>
            <person name="Dos Santos R.A."/>
            <person name="Damasio A.R."/>
            <person name="Diallinas G."/>
            <person name="Emri T."/>
            <person name="Fekete E."/>
            <person name="Flipphi M."/>
            <person name="Freyberg S."/>
            <person name="Gallo A."/>
            <person name="Gournas C."/>
            <person name="Habgood R."/>
            <person name="Hainaut M."/>
            <person name="Harispe M.L."/>
            <person name="Henrissat B."/>
            <person name="Hilden K.S."/>
            <person name="Hope R."/>
            <person name="Hossain A."/>
            <person name="Karabika E."/>
            <person name="Karaffa L."/>
            <person name="Karanyi Z."/>
            <person name="Krasevec N."/>
            <person name="Kuo A."/>
            <person name="Kusch H."/>
            <person name="LaButti K."/>
            <person name="Lagendijk E.L."/>
            <person name="Lapidus A."/>
            <person name="Levasseur A."/>
            <person name="Lindquist E."/>
            <person name="Lipzen A."/>
            <person name="Logrieco A.F."/>
            <person name="MacCabe A."/>
            <person name="Maekelae M.R."/>
            <person name="Malavazi I."/>
            <person name="Melin P."/>
            <person name="Meyer V."/>
            <person name="Mielnichuk N."/>
            <person name="Miskei M."/>
            <person name="Molnar A.P."/>
            <person name="Mule G."/>
            <person name="Ngan C.Y."/>
            <person name="Orejas M."/>
            <person name="Orosz E."/>
            <person name="Ouedraogo J.P."/>
            <person name="Overkamp K.M."/>
            <person name="Park H.-S."/>
            <person name="Perrone G."/>
            <person name="Piumi F."/>
            <person name="Punt P.J."/>
            <person name="Ram A.F."/>
            <person name="Ramon A."/>
            <person name="Rauscher S."/>
            <person name="Record E."/>
            <person name="Riano-Pachon D.M."/>
            <person name="Robert V."/>
            <person name="Roehrig J."/>
            <person name="Ruller R."/>
            <person name="Salamov A."/>
            <person name="Salih N.S."/>
            <person name="Samson R.A."/>
            <person name="Sandor E."/>
            <person name="Sanguinetti M."/>
            <person name="Schuetze T."/>
            <person name="Sepcic K."/>
            <person name="Shelest E."/>
            <person name="Sherlock G."/>
            <person name="Sophianopoulou V."/>
            <person name="Squina F.M."/>
            <person name="Sun H."/>
            <person name="Susca A."/>
            <person name="Todd R.B."/>
            <person name="Tsang A."/>
            <person name="Unkles S.E."/>
            <person name="van de Wiele N."/>
            <person name="van Rossen-Uffink D."/>
            <person name="Oliveira J.V."/>
            <person name="Vesth T.C."/>
            <person name="Visser J."/>
            <person name="Yu J.-H."/>
            <person name="Zhou M."/>
            <person name="Andersen M.R."/>
            <person name="Archer D.B."/>
            <person name="Baker S.E."/>
            <person name="Benoit I."/>
            <person name="Brakhage A.A."/>
            <person name="Braus G.H."/>
            <person name="Fischer R."/>
            <person name="Frisvad J.C."/>
            <person name="Goldman G.H."/>
            <person name="Houbraken J."/>
            <person name="Oakley B."/>
            <person name="Pocsi I."/>
            <person name="Scazzocchio C."/>
            <person name="Seiboth B."/>
            <person name="vanKuyk P.A."/>
            <person name="Wortman J."/>
            <person name="Dyer P.S."/>
            <person name="Grigoriev I.V."/>
        </authorList>
    </citation>
    <scope>NUCLEOTIDE SEQUENCE [LARGE SCALE GENOMIC DNA]</scope>
    <source>
        <strain evidence="3">CBS 583.65</strain>
    </source>
</reference>
<protein>
    <recommendedName>
        <fullName evidence="1">F-box domain-containing protein</fullName>
    </recommendedName>
</protein>
<dbReference type="OrthoDB" id="2687876at2759"/>
<evidence type="ECO:0000313" key="3">
    <source>
        <dbReference type="Proteomes" id="UP000184073"/>
    </source>
</evidence>
<accession>A0A1L9PX91</accession>
<evidence type="ECO:0000259" key="1">
    <source>
        <dbReference type="PROSITE" id="PS50181"/>
    </source>
</evidence>
<name>A0A1L9PX91_ASPVE</name>
<keyword evidence="3" id="KW-1185">Reference proteome</keyword>
<sequence length="339" mass="38123">MDGKLDQVQEAILRVATYPRRDWDLAVARVNPARHGAVRHSLLRPPAGPAATLGRLDIFPAEVLNEICLHLDIASLFYFRHVNKRASQVVHGLPSYQFLVDHAFDAWCVVLRTGIAPYFPLPHLTAALHTENCRLCGSFGGYVFVPALIRCCQTCMTSSPKLRVVTEASLKNYFPNKPLSQVARRVPMLKSLSPKYAGHLEAQKRATYVLSEQQVLRECQPRGPYHSRMVHEEAPLAREMATTGMVFVDKASGRVEDGVSCSGCHVGYEAALERADHEQVRKHMRVLGKVYSQRGFLDHFKACPKAQELWESSQGGTRPVKLPMYVLLTEKTMMRYDLL</sequence>
<organism evidence="2 3">
    <name type="scientific">Aspergillus versicolor CBS 583.65</name>
    <dbReference type="NCBI Taxonomy" id="1036611"/>
    <lineage>
        <taxon>Eukaryota</taxon>
        <taxon>Fungi</taxon>
        <taxon>Dikarya</taxon>
        <taxon>Ascomycota</taxon>
        <taxon>Pezizomycotina</taxon>
        <taxon>Eurotiomycetes</taxon>
        <taxon>Eurotiomycetidae</taxon>
        <taxon>Eurotiales</taxon>
        <taxon>Aspergillaceae</taxon>
        <taxon>Aspergillus</taxon>
        <taxon>Aspergillus subgen. Nidulantes</taxon>
    </lineage>
</organism>
<dbReference type="Pfam" id="PF00646">
    <property type="entry name" value="F-box"/>
    <property type="match status" value="1"/>
</dbReference>
<dbReference type="GeneID" id="63730627"/>
<dbReference type="RefSeq" id="XP_040671798.1">
    <property type="nucleotide sequence ID" value="XM_040815116.1"/>
</dbReference>
<gene>
    <name evidence="2" type="ORF">ASPVEDRAFT_55774</name>
</gene>
<dbReference type="VEuPathDB" id="FungiDB:ASPVEDRAFT_55774"/>
<evidence type="ECO:0000313" key="2">
    <source>
        <dbReference type="EMBL" id="OJJ06036.1"/>
    </source>
</evidence>
<feature type="domain" description="F-box" evidence="1">
    <location>
        <begin position="53"/>
        <end position="99"/>
    </location>
</feature>
<dbReference type="EMBL" id="KV878134">
    <property type="protein sequence ID" value="OJJ06036.1"/>
    <property type="molecule type" value="Genomic_DNA"/>
</dbReference>
<dbReference type="InterPro" id="IPR001810">
    <property type="entry name" value="F-box_dom"/>
</dbReference>
<dbReference type="STRING" id="1036611.A0A1L9PX91"/>
<proteinExistence type="predicted"/>
<dbReference type="PROSITE" id="PS50181">
    <property type="entry name" value="FBOX"/>
    <property type="match status" value="1"/>
</dbReference>
<dbReference type="Proteomes" id="UP000184073">
    <property type="component" value="Unassembled WGS sequence"/>
</dbReference>